<dbReference type="InterPro" id="IPR044275">
    <property type="entry name" value="KRP"/>
</dbReference>
<comment type="caution">
    <text evidence="7">The sequence shown here is derived from an EMBL/GenBank/DDBJ whole genome shotgun (WGS) entry which is preliminary data.</text>
</comment>
<dbReference type="GO" id="GO:0004861">
    <property type="term" value="F:cyclin-dependent protein serine/threonine kinase inhibitor activity"/>
    <property type="evidence" value="ECO:0007669"/>
    <property type="project" value="InterPro"/>
</dbReference>
<organism evidence="7 8">
    <name type="scientific">Trapa natans</name>
    <name type="common">Water chestnut</name>
    <dbReference type="NCBI Taxonomy" id="22666"/>
    <lineage>
        <taxon>Eukaryota</taxon>
        <taxon>Viridiplantae</taxon>
        <taxon>Streptophyta</taxon>
        <taxon>Embryophyta</taxon>
        <taxon>Tracheophyta</taxon>
        <taxon>Spermatophyta</taxon>
        <taxon>Magnoliopsida</taxon>
        <taxon>eudicotyledons</taxon>
        <taxon>Gunneridae</taxon>
        <taxon>Pentapetalae</taxon>
        <taxon>rosids</taxon>
        <taxon>malvids</taxon>
        <taxon>Myrtales</taxon>
        <taxon>Lythraceae</taxon>
        <taxon>Trapa</taxon>
    </lineage>
</organism>
<feature type="compositionally biased region" description="Polar residues" evidence="5">
    <location>
        <begin position="47"/>
        <end position="70"/>
    </location>
</feature>
<feature type="compositionally biased region" description="Low complexity" evidence="5">
    <location>
        <begin position="16"/>
        <end position="28"/>
    </location>
</feature>
<sequence>MMNLEAMKVMTRTRDSAVASSVGADGASTGLASKRRRRPDDAEESLKVSSNNSTCTQLKDSSGGQNSESLPSLPIKVTESFLHPSTSSEDQASVSSCFSSYEAQPSDEEKDNFGFADLEPECRETDSSTSRLSIERRDSTPSSEVGVGEEADNLSSFLVKSSYSNPPQPSKNEAHSLVEVKIPSNFEIEEFFAAAEAQSLLNLELLKDKYNFDFLEEKPLDLEGRFEWYHVPLEGKVRESK</sequence>
<comment type="similarity">
    <text evidence="2">Belongs to the CDI family. ICK/KRP subfamily.</text>
</comment>
<dbReference type="Pfam" id="PF02234">
    <property type="entry name" value="CDI"/>
    <property type="match status" value="1"/>
</dbReference>
<evidence type="ECO:0000256" key="5">
    <source>
        <dbReference type="SAM" id="MobiDB-lite"/>
    </source>
</evidence>
<feature type="region of interest" description="Disordered" evidence="5">
    <location>
        <begin position="1"/>
        <end position="148"/>
    </location>
</feature>
<comment type="subcellular location">
    <subcellularLocation>
        <location evidence="1">Nucleus</location>
        <location evidence="1">Nucleoplasm</location>
    </subcellularLocation>
</comment>
<evidence type="ECO:0000313" key="7">
    <source>
        <dbReference type="EMBL" id="KAK4784587.1"/>
    </source>
</evidence>
<evidence type="ECO:0000256" key="3">
    <source>
        <dbReference type="ARBA" id="ARBA00023013"/>
    </source>
</evidence>
<keyword evidence="8" id="KW-1185">Reference proteome</keyword>
<feature type="compositionally biased region" description="Polar residues" evidence="5">
    <location>
        <begin position="83"/>
        <end position="103"/>
    </location>
</feature>
<dbReference type="InterPro" id="IPR044898">
    <property type="entry name" value="CDI_dom_sf"/>
</dbReference>
<dbReference type="EMBL" id="JAXQNO010000014">
    <property type="protein sequence ID" value="KAK4784587.1"/>
    <property type="molecule type" value="Genomic_DNA"/>
</dbReference>
<evidence type="ECO:0000256" key="2">
    <source>
        <dbReference type="ARBA" id="ARBA00010274"/>
    </source>
</evidence>
<keyword evidence="4" id="KW-0131">Cell cycle</keyword>
<evidence type="ECO:0000313" key="8">
    <source>
        <dbReference type="Proteomes" id="UP001346149"/>
    </source>
</evidence>
<keyword evidence="3" id="KW-0649">Protein kinase inhibitor</keyword>
<dbReference type="InterPro" id="IPR003175">
    <property type="entry name" value="CDI_dom"/>
</dbReference>
<dbReference type="Gene3D" id="4.10.365.10">
    <property type="entry name" value="p27"/>
    <property type="match status" value="1"/>
</dbReference>
<dbReference type="Proteomes" id="UP001346149">
    <property type="component" value="Unassembled WGS sequence"/>
</dbReference>
<evidence type="ECO:0000259" key="6">
    <source>
        <dbReference type="Pfam" id="PF02234"/>
    </source>
</evidence>
<dbReference type="AlphaFoldDB" id="A0AAN7LDM2"/>
<evidence type="ECO:0000256" key="4">
    <source>
        <dbReference type="ARBA" id="ARBA00023306"/>
    </source>
</evidence>
<accession>A0AAN7LDM2</accession>
<name>A0AAN7LDM2_TRANT</name>
<reference evidence="7 8" key="1">
    <citation type="journal article" date="2023" name="Hortic Res">
        <title>Pangenome of water caltrop reveals structural variations and asymmetric subgenome divergence after allopolyploidization.</title>
        <authorList>
            <person name="Zhang X."/>
            <person name="Chen Y."/>
            <person name="Wang L."/>
            <person name="Yuan Y."/>
            <person name="Fang M."/>
            <person name="Shi L."/>
            <person name="Lu R."/>
            <person name="Comes H.P."/>
            <person name="Ma Y."/>
            <person name="Chen Y."/>
            <person name="Huang G."/>
            <person name="Zhou Y."/>
            <person name="Zheng Z."/>
            <person name="Qiu Y."/>
        </authorList>
    </citation>
    <scope>NUCLEOTIDE SEQUENCE [LARGE SCALE GENOMIC DNA]</scope>
    <source>
        <strain evidence="7">F231</strain>
    </source>
</reference>
<protein>
    <recommendedName>
        <fullName evidence="6">Cyclin-dependent kinase inhibitor domain-containing protein</fullName>
    </recommendedName>
</protein>
<feature type="domain" description="Cyclin-dependent kinase inhibitor" evidence="6">
    <location>
        <begin position="184"/>
        <end position="230"/>
    </location>
</feature>
<dbReference type="PANTHER" id="PTHR46776">
    <property type="entry name" value="CYCLIN-DEPENDENT KINASE INHIBITOR 4-RELATED"/>
    <property type="match status" value="1"/>
</dbReference>
<dbReference type="GO" id="GO:0051726">
    <property type="term" value="P:regulation of cell cycle"/>
    <property type="evidence" value="ECO:0007669"/>
    <property type="project" value="InterPro"/>
</dbReference>
<evidence type="ECO:0000256" key="1">
    <source>
        <dbReference type="ARBA" id="ARBA00004642"/>
    </source>
</evidence>
<dbReference type="GO" id="GO:0005654">
    <property type="term" value="C:nucleoplasm"/>
    <property type="evidence" value="ECO:0007669"/>
    <property type="project" value="UniProtKB-SubCell"/>
</dbReference>
<gene>
    <name evidence="7" type="ORF">SAY86_018955</name>
</gene>
<dbReference type="PIRSF" id="PIRSF017811">
    <property type="entry name" value="CDK_inhib_pln"/>
    <property type="match status" value="1"/>
</dbReference>
<proteinExistence type="inferred from homology"/>